<feature type="region of interest" description="Disordered" evidence="7">
    <location>
        <begin position="273"/>
        <end position="322"/>
    </location>
</feature>
<sequence>MVSLPSAESGTMDRISDDDDEEPSSGSETYEEGDLMTAAMDDDVTAQLAAAGPVGVAAAAAIVSAKKRKRPHSFETNPSIRKRQQNRLLRKLRQTIDEFATRVGQQAVVLVATPGKPNSSYKVFGAKPLEDVVKNLRNVIMEELESALAQQAPPPVQDDPSLYELPPLIIDGIPTPVEKMTQAQLRAFIPLMLKYSTGRGKPGWGRDSTRPPWWPKELPWANVRMDARSEDEKQKISWTHALRQIVINCYKFHGREDLLPAFSEEDDKSNVLIQQSTPHSSSHPSHSSSQGQGGQSQQQQQTVGVVRLSSTDSSKGNSSPAQIIAASPTALATATQMTAQYPTAVLQTITNPDGTVSIIQVDPSNPIITLPDGTTAQVQGVATIHTSQGEVQALAEVAGSAEGTSVAVDLNSVTEATLGQDGQIILTGEDGHVCYTKKCLIRGRTQDSCFFVSGYPVSVSGVITVPVSASMYQTMVANIQSDGTMQVVTPMVQVPKVEPGNGETSIEAVTIQGHPMTMINAAGEHQVLQVISLKDANVLTKAMQAEVVKDEDSQQQQTVSSPE</sequence>
<feature type="compositionally biased region" description="Polar residues" evidence="7">
    <location>
        <begin position="308"/>
        <end position="321"/>
    </location>
</feature>
<keyword evidence="3" id="KW-0805">Transcription regulation</keyword>
<evidence type="ECO:0000313" key="10">
    <source>
        <dbReference type="Proteomes" id="UP000242457"/>
    </source>
</evidence>
<dbReference type="Proteomes" id="UP000242457">
    <property type="component" value="Unassembled WGS sequence"/>
</dbReference>
<keyword evidence="6" id="KW-0539">Nucleus</keyword>
<evidence type="ECO:0000256" key="7">
    <source>
        <dbReference type="SAM" id="MobiDB-lite"/>
    </source>
</evidence>
<organism evidence="9 10">
    <name type="scientific">Apis cerana cerana</name>
    <name type="common">Oriental honeybee</name>
    <dbReference type="NCBI Taxonomy" id="94128"/>
    <lineage>
        <taxon>Eukaryota</taxon>
        <taxon>Metazoa</taxon>
        <taxon>Ecdysozoa</taxon>
        <taxon>Arthropoda</taxon>
        <taxon>Hexapoda</taxon>
        <taxon>Insecta</taxon>
        <taxon>Pterygota</taxon>
        <taxon>Neoptera</taxon>
        <taxon>Endopterygota</taxon>
        <taxon>Hymenoptera</taxon>
        <taxon>Apocrita</taxon>
        <taxon>Aculeata</taxon>
        <taxon>Apoidea</taxon>
        <taxon>Anthophila</taxon>
        <taxon>Apidae</taxon>
        <taxon>Apis</taxon>
    </lineage>
</organism>
<protein>
    <submittedName>
        <fullName evidence="9">DNA-binding protein Ewg</fullName>
    </submittedName>
</protein>
<dbReference type="STRING" id="94128.A0A2A3ERR3"/>
<dbReference type="Pfam" id="PF10491">
    <property type="entry name" value="Nrf1_DNA-bind"/>
    <property type="match status" value="1"/>
</dbReference>
<evidence type="ECO:0000256" key="6">
    <source>
        <dbReference type="ARBA" id="ARBA00023242"/>
    </source>
</evidence>
<evidence type="ECO:0000313" key="9">
    <source>
        <dbReference type="EMBL" id="PBC33962.1"/>
    </source>
</evidence>
<gene>
    <name evidence="9" type="ORF">APICC_00110</name>
</gene>
<dbReference type="AlphaFoldDB" id="A0A2A3ERR3"/>
<evidence type="ECO:0000256" key="3">
    <source>
        <dbReference type="ARBA" id="ARBA00023015"/>
    </source>
</evidence>
<dbReference type="GO" id="GO:0003677">
    <property type="term" value="F:DNA binding"/>
    <property type="evidence" value="ECO:0007669"/>
    <property type="project" value="UniProtKB-KW"/>
</dbReference>
<feature type="domain" description="Nuclear respiratory factor 1 NLS/DNA-binding dimerisation" evidence="8">
    <location>
        <begin position="52"/>
        <end position="262"/>
    </location>
</feature>
<dbReference type="PANTHER" id="PTHR20338">
    <property type="entry name" value="NUCLEAR RESPIRATORY FACTOR 1"/>
    <property type="match status" value="1"/>
</dbReference>
<reference evidence="9 10" key="1">
    <citation type="submission" date="2014-07" db="EMBL/GenBank/DDBJ databases">
        <title>Genomic and transcriptomic analysis on Apis cerana provide comprehensive insights into honey bee biology.</title>
        <authorList>
            <person name="Diao Q."/>
            <person name="Sun L."/>
            <person name="Zheng H."/>
            <person name="Zheng H."/>
            <person name="Xu S."/>
            <person name="Wang S."/>
            <person name="Zeng Z."/>
            <person name="Hu F."/>
            <person name="Su S."/>
            <person name="Wu J."/>
        </authorList>
    </citation>
    <scope>NUCLEOTIDE SEQUENCE [LARGE SCALE GENOMIC DNA]</scope>
    <source>
        <tissue evidence="9">Pupae without intestine</tissue>
    </source>
</reference>
<evidence type="ECO:0000256" key="5">
    <source>
        <dbReference type="ARBA" id="ARBA00023163"/>
    </source>
</evidence>
<comment type="subcellular location">
    <subcellularLocation>
        <location evidence="1">Nucleus</location>
    </subcellularLocation>
</comment>
<accession>A0A2A3ERR3</accession>
<feature type="compositionally biased region" description="Low complexity" evidence="7">
    <location>
        <begin position="274"/>
        <end position="302"/>
    </location>
</feature>
<name>A0A2A3ERR3_APICC</name>
<dbReference type="InterPro" id="IPR019525">
    <property type="entry name" value="Nrf1_NLS/DNA-bd_dimer"/>
</dbReference>
<dbReference type="GO" id="GO:0006357">
    <property type="term" value="P:regulation of transcription by RNA polymerase II"/>
    <property type="evidence" value="ECO:0007669"/>
    <property type="project" value="InterPro"/>
</dbReference>
<evidence type="ECO:0000259" key="8">
    <source>
        <dbReference type="Pfam" id="PF10491"/>
    </source>
</evidence>
<evidence type="ECO:0000256" key="1">
    <source>
        <dbReference type="ARBA" id="ARBA00004123"/>
    </source>
</evidence>
<dbReference type="InterPro" id="IPR039142">
    <property type="entry name" value="NRF1/Ewg"/>
</dbReference>
<evidence type="ECO:0000256" key="4">
    <source>
        <dbReference type="ARBA" id="ARBA00023125"/>
    </source>
</evidence>
<dbReference type="GO" id="GO:0005634">
    <property type="term" value="C:nucleus"/>
    <property type="evidence" value="ECO:0007669"/>
    <property type="project" value="UniProtKB-SubCell"/>
</dbReference>
<dbReference type="EMBL" id="KZ288194">
    <property type="protein sequence ID" value="PBC33962.1"/>
    <property type="molecule type" value="Genomic_DNA"/>
</dbReference>
<keyword evidence="10" id="KW-1185">Reference proteome</keyword>
<feature type="region of interest" description="Disordered" evidence="7">
    <location>
        <begin position="1"/>
        <end position="34"/>
    </location>
</feature>
<feature type="compositionally biased region" description="Acidic residues" evidence="7">
    <location>
        <begin position="16"/>
        <end position="34"/>
    </location>
</feature>
<dbReference type="GO" id="GO:0003700">
    <property type="term" value="F:DNA-binding transcription factor activity"/>
    <property type="evidence" value="ECO:0007669"/>
    <property type="project" value="InterPro"/>
</dbReference>
<comment type="similarity">
    <text evidence="2">Belongs to the NRF1/Ewg family.</text>
</comment>
<keyword evidence="5" id="KW-0804">Transcription</keyword>
<evidence type="ECO:0000256" key="2">
    <source>
        <dbReference type="ARBA" id="ARBA00005713"/>
    </source>
</evidence>
<proteinExistence type="inferred from homology"/>
<keyword evidence="4 9" id="KW-0238">DNA-binding</keyword>
<dbReference type="OrthoDB" id="10031051at2759"/>